<dbReference type="Proteomes" id="UP000002043">
    <property type="component" value="Chromosome"/>
</dbReference>
<feature type="transmembrane region" description="Helical" evidence="1">
    <location>
        <begin position="108"/>
        <end position="132"/>
    </location>
</feature>
<evidence type="ECO:0000256" key="1">
    <source>
        <dbReference type="SAM" id="Phobius"/>
    </source>
</evidence>
<proteinExistence type="predicted"/>
<name>D3SMV7_THEAH</name>
<feature type="transmembrane region" description="Helical" evidence="1">
    <location>
        <begin position="371"/>
        <end position="398"/>
    </location>
</feature>
<keyword evidence="1" id="KW-0812">Transmembrane</keyword>
<dbReference type="HOGENOM" id="CLU_034656_1_0_0"/>
<sequence length="406" mass="45638">MTGLQLLYLPPFSIVSRFFLTAALFGFLGTLLGLYEVVVDSFLLPAFVHIYTLGFMTMTMVGALFQMLPVVAGVVIERSLFVATYTHLTLVCGVLAFVGGFLLREKSILITGTALLLLALVPTASFMLFKLLRIKAHTPTSGGIRYALFSLLLGILLGSLEIFNLIGYSIFDYFWLLRAHLTVMLFGWVGILVASVAFRVIEMFFVTPPYPKIYAQLFPPAVLLSLLIASLRDVWILKLPVSILFLSFAFITFSRLRGRRRRIPDPLISLWYVSMLFLTLSSLLYPFAGGEGTLFYLFLFTFGSFAQSVIMAMMYRIIPFLVWIHLSNRGVPNAPTMHEVVSPKRVWAHLYLHLISIYLFLASFFTGVKALWVFCPLAYAISFGFLLLNLSSGVLLYIKKKGQQKS</sequence>
<keyword evidence="3" id="KW-1185">Reference proteome</keyword>
<feature type="transmembrane region" description="Helical" evidence="1">
    <location>
        <begin position="268"/>
        <end position="288"/>
    </location>
</feature>
<gene>
    <name evidence="2" type="ordered locus">Thal_1458</name>
</gene>
<dbReference type="eggNOG" id="ENOG502ZESX">
    <property type="taxonomic scope" value="Bacteria"/>
</dbReference>
<dbReference type="OrthoDB" id="5245199at2"/>
<feature type="transmembrane region" description="Helical" evidence="1">
    <location>
        <begin position="294"/>
        <end position="326"/>
    </location>
</feature>
<dbReference type="KEGG" id="tal:Thal_1458"/>
<feature type="transmembrane region" description="Helical" evidence="1">
    <location>
        <begin position="80"/>
        <end position="102"/>
    </location>
</feature>
<feature type="transmembrane region" description="Helical" evidence="1">
    <location>
        <begin position="177"/>
        <end position="201"/>
    </location>
</feature>
<reference evidence="3" key="1">
    <citation type="journal article" date="2010" name="Stand. Genomic Sci.">
        <title>Complete genome sequence of Thermocrinis albus type strain (HI 11/12T).</title>
        <authorList>
            <person name="Wirth R."/>
            <person name="Sikorski J."/>
            <person name="Brambilla E."/>
            <person name="Misra M."/>
            <person name="Lapidus A."/>
            <person name="Copeland A."/>
            <person name="Nolan M."/>
            <person name="Lucas S."/>
            <person name="Chen F."/>
            <person name="Tice H."/>
            <person name="Cheng J.F."/>
            <person name="Han C."/>
            <person name="Detter J.C."/>
            <person name="Tapia R."/>
            <person name="Bruce D."/>
            <person name="Goodwin L."/>
            <person name="Pitluck S."/>
            <person name="Pati A."/>
            <person name="Anderson I."/>
            <person name="Ivanova N."/>
            <person name="Mavromatis K."/>
            <person name="Mikhailova N."/>
            <person name="Chen A."/>
            <person name="Palaniappan K."/>
            <person name="Bilek Y."/>
            <person name="Hader T."/>
            <person name="Land M."/>
            <person name="Hauser L."/>
            <person name="Chang Y.J."/>
            <person name="Jeffries C.D."/>
            <person name="Tindall B.J."/>
            <person name="Rohde M."/>
            <person name="Goker M."/>
            <person name="Bristow J."/>
            <person name="Eisen J.A."/>
            <person name="Markowitz V."/>
            <person name="Hugenholtz P."/>
            <person name="Kyrpides N.C."/>
            <person name="Klenk H.P."/>
        </authorList>
    </citation>
    <scope>NUCLEOTIDE SEQUENCE [LARGE SCALE GENOMIC DNA]</scope>
    <source>
        <strain evidence="3">DSM 14484 / JCM 11386 / HI 11/12</strain>
    </source>
</reference>
<accession>D3SMV7</accession>
<feature type="transmembrane region" description="Helical" evidence="1">
    <location>
        <begin position="12"/>
        <end position="35"/>
    </location>
</feature>
<evidence type="ECO:0000313" key="3">
    <source>
        <dbReference type="Proteomes" id="UP000002043"/>
    </source>
</evidence>
<evidence type="ECO:0000313" key="2">
    <source>
        <dbReference type="EMBL" id="ADC90087.1"/>
    </source>
</evidence>
<protein>
    <recommendedName>
        <fullName evidence="4">NnrS family protein</fullName>
    </recommendedName>
</protein>
<feature type="transmembrane region" description="Helical" evidence="1">
    <location>
        <begin position="346"/>
        <end position="365"/>
    </location>
</feature>
<feature type="transmembrane region" description="Helical" evidence="1">
    <location>
        <begin position="47"/>
        <end position="68"/>
    </location>
</feature>
<feature type="transmembrane region" description="Helical" evidence="1">
    <location>
        <begin position="144"/>
        <end position="171"/>
    </location>
</feature>
<dbReference type="AlphaFoldDB" id="D3SMV7"/>
<organism evidence="2 3">
    <name type="scientific">Thermocrinis albus (strain DSM 14484 / JCM 11386 / HI 11/12)</name>
    <dbReference type="NCBI Taxonomy" id="638303"/>
    <lineage>
        <taxon>Bacteria</taxon>
        <taxon>Pseudomonadati</taxon>
        <taxon>Aquificota</taxon>
        <taxon>Aquificia</taxon>
        <taxon>Aquificales</taxon>
        <taxon>Aquificaceae</taxon>
        <taxon>Thermocrinis</taxon>
    </lineage>
</organism>
<evidence type="ECO:0008006" key="4">
    <source>
        <dbReference type="Google" id="ProtNLM"/>
    </source>
</evidence>
<keyword evidence="1" id="KW-1133">Transmembrane helix</keyword>
<dbReference type="EMBL" id="CP001931">
    <property type="protein sequence ID" value="ADC90087.1"/>
    <property type="molecule type" value="Genomic_DNA"/>
</dbReference>
<dbReference type="RefSeq" id="WP_012992493.1">
    <property type="nucleotide sequence ID" value="NC_013894.1"/>
</dbReference>
<feature type="transmembrane region" description="Helical" evidence="1">
    <location>
        <begin position="213"/>
        <end position="231"/>
    </location>
</feature>
<keyword evidence="1" id="KW-0472">Membrane</keyword>
<feature type="transmembrane region" description="Helical" evidence="1">
    <location>
        <begin position="237"/>
        <end position="256"/>
    </location>
</feature>
<dbReference type="STRING" id="638303.Thal_1458"/>